<keyword evidence="1" id="KW-0808">Transferase</keyword>
<dbReference type="InterPro" id="IPR037226">
    <property type="entry name" value="CAC2185-like_sf"/>
</dbReference>
<dbReference type="EMBL" id="MF140334">
    <property type="protein sequence ID" value="ASO97421.1"/>
    <property type="molecule type" value="Genomic_DNA"/>
</dbReference>
<evidence type="ECO:0000313" key="2">
    <source>
        <dbReference type="EMBL" id="ASO97437.1"/>
    </source>
</evidence>
<reference evidence="1" key="1">
    <citation type="journal article" date="2017" name="Clin. Microbiol. Infect.">
        <title>A novel genetic variant of Streptococcus pneumoniae serotype 11A discovered in Fiji.</title>
        <authorList>
            <person name="Manna S."/>
            <person name="Ortika B."/>
            <person name="Dunne E.M."/>
            <person name="Holt K.E."/>
            <person name="Kama M."/>
            <person name="Russell F.M."/>
            <person name="Hinds J."/>
            <person name="Satzke C."/>
        </authorList>
    </citation>
    <scope>NUCLEOTIDE SEQUENCE</scope>
    <source>
        <strain evidence="1">PMP1342</strain>
        <strain evidence="2">PMP1343</strain>
    </source>
</reference>
<dbReference type="AlphaFoldDB" id="A0A222C8N3"/>
<organism evidence="1">
    <name type="scientific">Streptococcus pneumoniae</name>
    <dbReference type="NCBI Taxonomy" id="1313"/>
    <lineage>
        <taxon>Bacteria</taxon>
        <taxon>Bacillati</taxon>
        <taxon>Bacillota</taxon>
        <taxon>Bacilli</taxon>
        <taxon>Lactobacillales</taxon>
        <taxon>Streptococcaceae</taxon>
        <taxon>Streptococcus</taxon>
    </lineage>
</organism>
<evidence type="ECO:0000313" key="1">
    <source>
        <dbReference type="EMBL" id="ASO97421.1"/>
    </source>
</evidence>
<dbReference type="SUPFAM" id="SSF142795">
    <property type="entry name" value="CAC2185-like"/>
    <property type="match status" value="1"/>
</dbReference>
<gene>
    <name evidence="1" type="primary">wcwC</name>
</gene>
<accession>A0A222C8N3</accession>
<dbReference type="RefSeq" id="WP_100910961.1">
    <property type="nucleotide sequence ID" value="NZ_CDQB01000015.1"/>
</dbReference>
<protein>
    <submittedName>
        <fullName evidence="1">Putative acetyl transferase</fullName>
    </submittedName>
</protein>
<dbReference type="EMBL" id="MF140335">
    <property type="protein sequence ID" value="ASO97437.1"/>
    <property type="molecule type" value="Genomic_DNA"/>
</dbReference>
<sequence>MKGKSFLLKMLQNLKLIKRRLKPIKRKLKPIKRTYKKIVYSITKSNMRKRLKNTDFSIISDNCWGGRVYEELGLPYRTPFIGLYIFSEDYVKLLKNFKKYMEYELTFTNNSKWNTEYDGEYPIGILNDIEIHFLHYSSMEEAYKKWNKRKKRINYKNIFFKMNDDNKCSLKLLKEFDTLDLKNKIIFAAFNYKELDNLIHFTNPIGNGNVGADLFYYNKYFDVVNWLNGEY</sequence>
<dbReference type="Pfam" id="PF08942">
    <property type="entry name" value="DUF1919"/>
    <property type="match status" value="1"/>
</dbReference>
<name>A0A222C8N3_STREE</name>
<dbReference type="GO" id="GO:0016740">
    <property type="term" value="F:transferase activity"/>
    <property type="evidence" value="ECO:0007669"/>
    <property type="project" value="UniProtKB-KW"/>
</dbReference>
<dbReference type="InterPro" id="IPR015037">
    <property type="entry name" value="DUF1919"/>
</dbReference>
<proteinExistence type="predicted"/>